<dbReference type="InterPro" id="IPR036866">
    <property type="entry name" value="RibonucZ/Hydroxyglut_hydro"/>
</dbReference>
<name>A0ABQ2EC12_9GAMM</name>
<evidence type="ECO:0000259" key="2">
    <source>
        <dbReference type="Pfam" id="PF12706"/>
    </source>
</evidence>
<reference evidence="4" key="1">
    <citation type="journal article" date="2019" name="Int. J. Syst. Evol. Microbiol.">
        <title>The Global Catalogue of Microorganisms (GCM) 10K type strain sequencing project: providing services to taxonomists for standard genome sequencing and annotation.</title>
        <authorList>
            <consortium name="The Broad Institute Genomics Platform"/>
            <consortium name="The Broad Institute Genome Sequencing Center for Infectious Disease"/>
            <person name="Wu L."/>
            <person name="Ma J."/>
        </authorList>
    </citation>
    <scope>NUCLEOTIDE SEQUENCE [LARGE SCALE GENOMIC DNA]</scope>
    <source>
        <strain evidence="4">CGMCC 1.8985</strain>
    </source>
</reference>
<feature type="domain" description="Metallo-beta-lactamase" evidence="2">
    <location>
        <begin position="127"/>
        <end position="321"/>
    </location>
</feature>
<dbReference type="PANTHER" id="PTHR15032">
    <property type="entry name" value="N-ACYL-PHOSPHATIDYLETHANOLAMINE-HYDROLYZING PHOSPHOLIPASE D"/>
    <property type="match status" value="1"/>
</dbReference>
<dbReference type="InterPro" id="IPR001279">
    <property type="entry name" value="Metallo-B-lactamas"/>
</dbReference>
<keyword evidence="1" id="KW-1133">Transmembrane helix</keyword>
<evidence type="ECO:0000256" key="1">
    <source>
        <dbReference type="SAM" id="Phobius"/>
    </source>
</evidence>
<dbReference type="Pfam" id="PF12706">
    <property type="entry name" value="Lactamase_B_2"/>
    <property type="match status" value="1"/>
</dbReference>
<dbReference type="Proteomes" id="UP000599009">
    <property type="component" value="Unassembled WGS sequence"/>
</dbReference>
<evidence type="ECO:0000313" key="3">
    <source>
        <dbReference type="EMBL" id="GGK05951.1"/>
    </source>
</evidence>
<dbReference type="PANTHER" id="PTHR15032:SF4">
    <property type="entry name" value="N-ACYL-PHOSPHATIDYLETHANOLAMINE-HYDROLYZING PHOSPHOLIPASE D"/>
    <property type="match status" value="1"/>
</dbReference>
<proteinExistence type="predicted"/>
<comment type="caution">
    <text evidence="3">The sequence shown here is derived from an EMBL/GenBank/DDBJ whole genome shotgun (WGS) entry which is preliminary data.</text>
</comment>
<dbReference type="RefSeq" id="WP_132986076.1">
    <property type="nucleotide sequence ID" value="NZ_BMME01000001.1"/>
</dbReference>
<feature type="transmembrane region" description="Helical" evidence="1">
    <location>
        <begin position="6"/>
        <end position="30"/>
    </location>
</feature>
<keyword evidence="4" id="KW-1185">Reference proteome</keyword>
<protein>
    <submittedName>
        <fullName evidence="3">MBL fold metallo-hydrolase</fullName>
    </submittedName>
</protein>
<sequence>MKITWFRSLMVLAGIGAIAAIVVVFVLLYLRKPVFGRMPQGERLSLIERSPNNFDGAFQNLVDTPFLTAGATQLSIQIDNLMAEKGSPRPPHAIPAQKTDLKSLDVNEDLALWLGHSSWYVQLAGQRILIDPVFSANAAPLPGFIEAFTGTSIYSADDLPRIDVLLITHDHFDHLDYPTILAIEPLIDRVVTGLGVGAHFASWGYDAARIDELDWNDTLALTEDLTLHATPARHYSGRTFSRNKSLWVGFAMQTPQRRIFFSGDSGYGDHFAAIGERHGPFDWVALDTGQYDPRWANLHMNPEQAAQAAVDLGARALTPQHVGRFTLAPHDWNDPFERLVEASKGRDYALWTPTIGQPVHFDNRLQVFEPWWTSAP</sequence>
<organism evidence="3 4">
    <name type="scientific">Luteimonas terricola</name>
    <dbReference type="NCBI Taxonomy" id="645597"/>
    <lineage>
        <taxon>Bacteria</taxon>
        <taxon>Pseudomonadati</taxon>
        <taxon>Pseudomonadota</taxon>
        <taxon>Gammaproteobacteria</taxon>
        <taxon>Lysobacterales</taxon>
        <taxon>Lysobacteraceae</taxon>
        <taxon>Luteimonas</taxon>
    </lineage>
</organism>
<gene>
    <name evidence="3" type="ORF">GCM10011394_13870</name>
</gene>
<dbReference type="Gene3D" id="3.60.15.10">
    <property type="entry name" value="Ribonuclease Z/Hydroxyacylglutathione hydrolase-like"/>
    <property type="match status" value="1"/>
</dbReference>
<accession>A0ABQ2EC12</accession>
<dbReference type="SUPFAM" id="SSF56281">
    <property type="entry name" value="Metallo-hydrolase/oxidoreductase"/>
    <property type="match status" value="1"/>
</dbReference>
<dbReference type="EMBL" id="BMME01000001">
    <property type="protein sequence ID" value="GGK05951.1"/>
    <property type="molecule type" value="Genomic_DNA"/>
</dbReference>
<keyword evidence="1" id="KW-0472">Membrane</keyword>
<keyword evidence="1" id="KW-0812">Transmembrane</keyword>
<evidence type="ECO:0000313" key="4">
    <source>
        <dbReference type="Proteomes" id="UP000599009"/>
    </source>
</evidence>